<reference evidence="1 2" key="1">
    <citation type="submission" date="2007-03" db="EMBL/GenBank/DDBJ databases">
        <authorList>
            <person name="Fulton L."/>
            <person name="Clifton S."/>
            <person name="Fulton B."/>
            <person name="Xu J."/>
            <person name="Minx P."/>
            <person name="Pepin K.H."/>
            <person name="Johnson M."/>
            <person name="Thiruvilangam P."/>
            <person name="Bhonagiri V."/>
            <person name="Nash W.E."/>
            <person name="Mardis E.R."/>
            <person name="Wilson R.K."/>
        </authorList>
    </citation>
    <scope>NUCLEOTIDE SEQUENCE [LARGE SCALE GENOMIC DNA]</scope>
    <source>
        <strain evidence="1 2">ATCC 27560</strain>
    </source>
</reference>
<dbReference type="HOGENOM" id="CLU_3216461_0_0_9"/>
<reference evidence="1 2" key="2">
    <citation type="submission" date="2007-04" db="EMBL/GenBank/DDBJ databases">
        <title>Draft genome sequence of Eubacterium ventriosum (ATCC 27560).</title>
        <authorList>
            <person name="Sudarsanam P."/>
            <person name="Ley R."/>
            <person name="Guruge J."/>
            <person name="Turnbaugh P.J."/>
            <person name="Mahowald M."/>
            <person name="Liep D."/>
            <person name="Gordon J."/>
        </authorList>
    </citation>
    <scope>NUCLEOTIDE SEQUENCE [LARGE SCALE GENOMIC DNA]</scope>
    <source>
        <strain evidence="1 2">ATCC 27560</strain>
    </source>
</reference>
<sequence>MQNRKIFMRFMKLQNGNFGENLQSVIRKNLQKAERKGNVLKHEN</sequence>
<name>A5Z4U0_9FIRM</name>
<proteinExistence type="predicted"/>
<evidence type="ECO:0000313" key="2">
    <source>
        <dbReference type="Proteomes" id="UP000006000"/>
    </source>
</evidence>
<dbReference type="AlphaFoldDB" id="A5Z4U0"/>
<evidence type="ECO:0000313" key="1">
    <source>
        <dbReference type="EMBL" id="EDM51990.1"/>
    </source>
</evidence>
<organism evidence="1 2">
    <name type="scientific">Eubacterium ventriosum ATCC 27560</name>
    <dbReference type="NCBI Taxonomy" id="411463"/>
    <lineage>
        <taxon>Bacteria</taxon>
        <taxon>Bacillati</taxon>
        <taxon>Bacillota</taxon>
        <taxon>Clostridia</taxon>
        <taxon>Eubacteriales</taxon>
        <taxon>Eubacteriaceae</taxon>
        <taxon>Eubacterium</taxon>
    </lineage>
</organism>
<protein>
    <submittedName>
        <fullName evidence="1">Uncharacterized protein</fullName>
    </submittedName>
</protein>
<gene>
    <name evidence="1" type="ORF">EUBVEN_00717</name>
</gene>
<comment type="caution">
    <text evidence="1">The sequence shown here is derived from an EMBL/GenBank/DDBJ whole genome shotgun (WGS) entry which is preliminary data.</text>
</comment>
<dbReference type="STRING" id="411463.EUBVEN_00717"/>
<accession>A5Z4U0</accession>
<dbReference type="EMBL" id="AAVL02000029">
    <property type="protein sequence ID" value="EDM51990.1"/>
    <property type="molecule type" value="Genomic_DNA"/>
</dbReference>
<dbReference type="Proteomes" id="UP000006000">
    <property type="component" value="Unassembled WGS sequence"/>
</dbReference>